<dbReference type="InterPro" id="IPR042099">
    <property type="entry name" value="ANL_N_sf"/>
</dbReference>
<dbReference type="Pfam" id="PF07993">
    <property type="entry name" value="NAD_binding_4"/>
    <property type="match status" value="1"/>
</dbReference>
<accession>A0A8H4R236</accession>
<evidence type="ECO:0000256" key="2">
    <source>
        <dbReference type="ARBA" id="ARBA00022553"/>
    </source>
</evidence>
<dbReference type="SUPFAM" id="SSF47336">
    <property type="entry name" value="ACP-like"/>
    <property type="match status" value="1"/>
</dbReference>
<dbReference type="PROSITE" id="PS00455">
    <property type="entry name" value="AMP_BINDING"/>
    <property type="match status" value="1"/>
</dbReference>
<dbReference type="InterPro" id="IPR000873">
    <property type="entry name" value="AMP-dep_synth/lig_dom"/>
</dbReference>
<dbReference type="InterPro" id="IPR051414">
    <property type="entry name" value="Adenylate-forming_Reductase"/>
</dbReference>
<feature type="domain" description="Carrier" evidence="3">
    <location>
        <begin position="576"/>
        <end position="667"/>
    </location>
</feature>
<sequence length="1127" mass="123969">MVFRRPHLNLGYTPDDPEGVDGLPELIEFNAKHNPDGVFCLQTRAGEGSTPCQITFRELQSAVERCSAWLVASGSTEGRKEGEKYPAPVGILLGSDITIYIYIAALLRLGTPVLCLSARLTPVAIAHLLKATSAATILVNNQVARLSKETSELLSEDPEYVAAEKKVAFVEALGYEDFLNHEHPDLLHLTQIPPAYIHKERHELGAVIMHSSGTTGLPKPIYHAPSYLLVYAACHNMPEQEEPFAFNVSTLPLYHGFGLLAPSLALSIGMPCVLPPASTIPTARSTLAALSSVKARYMMSVPSILEDMLIMKELNSLPVLQTLDFIAIGGAPMKEHIGAELVANGVNLLNHWGATEIGAIALIQPVPADYDWHYLLPRTDIGLEFELIDAPTRSYRLIGHPQGWSGPFYVQDSLEMHPTAKTVQVRIRGRTDDLIVLATGEKLRPTTLEKAASEFPAVKDALAFGDGRASLGLLVEVTEANEKEYPPTEEGKAKFLEAFQPYVERGNESTDSHGKISMDMIILTYSSVKPLLRTDKGSLARKANYAAFEEEIRVCYEKAELATSNADPLPVPKDQEGEQDLRKTLREFILSATHNKADFLSLPDGDQTDFFEVGLDSLQATRLRAAIQNALKATSLDIDDVAKQLPLDFVFQNSSVDKLVSALTNIMLGHDAPGNESQPVDRESRRVKAMLEMVDRYVDEIKAFGDSLPSSAECSHAPLVNGHSKISPENVVLLTGSTGSLGCMLLSRFVADSTISKVYCLNRPRDGCARQYQLTMMQKRGVVVEDSDKAWQKVVFLNSTTSQANLGLDAEQYEELQSVTHIIHNAWPVDFNRNLSSLETQVKVLSNLVRLALRGASKSRCCPAYPSQVPPKRILFASSIAVVGRYPIVNPSGPGDVPEVELDPRCTDDFGYPEAKWVCEEILLKANELFKQTASDSEPSSSSALLRASSVRIGQMTGPEGSGAWNETEHFPIIVRTSKMVKALPQVEGSLSWMPVNRAAAVVSELLFSTGFQPIYHMENPSRQSWQGILDSLSTILGSPEDGPLPTIPFTKWLARVKAFGEDQEQNKALKVMHFLEHDFIRMASGDVILRTANAKLDSPTMVKSTSLDKKHLEEYCDYWRRQGFLL</sequence>
<organism evidence="4 5">
    <name type="scientific">Agrocybe pediades</name>
    <dbReference type="NCBI Taxonomy" id="84607"/>
    <lineage>
        <taxon>Eukaryota</taxon>
        <taxon>Fungi</taxon>
        <taxon>Dikarya</taxon>
        <taxon>Basidiomycota</taxon>
        <taxon>Agaricomycotina</taxon>
        <taxon>Agaricomycetes</taxon>
        <taxon>Agaricomycetidae</taxon>
        <taxon>Agaricales</taxon>
        <taxon>Agaricineae</taxon>
        <taxon>Strophariaceae</taxon>
        <taxon>Agrocybe</taxon>
    </lineage>
</organism>
<dbReference type="Pfam" id="PF00550">
    <property type="entry name" value="PP-binding"/>
    <property type="match status" value="1"/>
</dbReference>
<evidence type="ECO:0000256" key="1">
    <source>
        <dbReference type="ARBA" id="ARBA00022450"/>
    </source>
</evidence>
<dbReference type="PANTHER" id="PTHR43439">
    <property type="entry name" value="PHENYLACETATE-COENZYME A LIGASE"/>
    <property type="match status" value="1"/>
</dbReference>
<dbReference type="Gene3D" id="3.40.50.12780">
    <property type="entry name" value="N-terminal domain of ligase-like"/>
    <property type="match status" value="1"/>
</dbReference>
<evidence type="ECO:0000313" key="4">
    <source>
        <dbReference type="EMBL" id="KAF4620377.1"/>
    </source>
</evidence>
<dbReference type="InterPro" id="IPR009081">
    <property type="entry name" value="PP-bd_ACP"/>
</dbReference>
<keyword evidence="5" id="KW-1185">Reference proteome</keyword>
<dbReference type="Gene3D" id="1.10.1200.10">
    <property type="entry name" value="ACP-like"/>
    <property type="match status" value="1"/>
</dbReference>
<comment type="caution">
    <text evidence="4">The sequence shown here is derived from an EMBL/GenBank/DDBJ whole genome shotgun (WGS) entry which is preliminary data.</text>
</comment>
<gene>
    <name evidence="4" type="ORF">D9613_000452</name>
</gene>
<dbReference type="SUPFAM" id="SSF51735">
    <property type="entry name" value="NAD(P)-binding Rossmann-fold domains"/>
    <property type="match status" value="1"/>
</dbReference>
<dbReference type="InterPro" id="IPR006162">
    <property type="entry name" value="Ppantetheine_attach_site"/>
</dbReference>
<evidence type="ECO:0000313" key="5">
    <source>
        <dbReference type="Proteomes" id="UP000521872"/>
    </source>
</evidence>
<dbReference type="Pfam" id="PF00501">
    <property type="entry name" value="AMP-binding"/>
    <property type="match status" value="1"/>
</dbReference>
<evidence type="ECO:0000259" key="3">
    <source>
        <dbReference type="PROSITE" id="PS50075"/>
    </source>
</evidence>
<dbReference type="PROSITE" id="PS50075">
    <property type="entry name" value="CARRIER"/>
    <property type="match status" value="1"/>
</dbReference>
<dbReference type="PANTHER" id="PTHR43439:SF2">
    <property type="entry name" value="ENZYME, PUTATIVE (JCVI)-RELATED"/>
    <property type="match status" value="1"/>
</dbReference>
<dbReference type="Gene3D" id="3.40.50.720">
    <property type="entry name" value="NAD(P)-binding Rossmann-like Domain"/>
    <property type="match status" value="1"/>
</dbReference>
<proteinExistence type="predicted"/>
<dbReference type="InterPro" id="IPR020845">
    <property type="entry name" value="AMP-binding_CS"/>
</dbReference>
<dbReference type="InterPro" id="IPR036736">
    <property type="entry name" value="ACP-like_sf"/>
</dbReference>
<dbReference type="SUPFAM" id="SSF56801">
    <property type="entry name" value="Acetyl-CoA synthetase-like"/>
    <property type="match status" value="1"/>
</dbReference>
<dbReference type="AlphaFoldDB" id="A0A8H4R236"/>
<dbReference type="InterPro" id="IPR036291">
    <property type="entry name" value="NAD(P)-bd_dom_sf"/>
</dbReference>
<dbReference type="EMBL" id="JAACJL010000015">
    <property type="protein sequence ID" value="KAF4620377.1"/>
    <property type="molecule type" value="Genomic_DNA"/>
</dbReference>
<dbReference type="PROSITE" id="PS00012">
    <property type="entry name" value="PHOSPHOPANTETHEINE"/>
    <property type="match status" value="1"/>
</dbReference>
<reference evidence="4 5" key="1">
    <citation type="submission" date="2019-12" db="EMBL/GenBank/DDBJ databases">
        <authorList>
            <person name="Floudas D."/>
            <person name="Bentzer J."/>
            <person name="Ahren D."/>
            <person name="Johansson T."/>
            <person name="Persson P."/>
            <person name="Tunlid A."/>
        </authorList>
    </citation>
    <scope>NUCLEOTIDE SEQUENCE [LARGE SCALE GENOMIC DNA]</scope>
    <source>
        <strain evidence="4 5">CBS 102.39</strain>
    </source>
</reference>
<name>A0A8H4R236_9AGAR</name>
<dbReference type="Proteomes" id="UP000521872">
    <property type="component" value="Unassembled WGS sequence"/>
</dbReference>
<keyword evidence="2" id="KW-0597">Phosphoprotein</keyword>
<dbReference type="Pfam" id="PF23562">
    <property type="entry name" value="AMP-binding_C_3"/>
    <property type="match status" value="1"/>
</dbReference>
<keyword evidence="1" id="KW-0596">Phosphopantetheine</keyword>
<protein>
    <recommendedName>
        <fullName evidence="3">Carrier domain-containing protein</fullName>
    </recommendedName>
</protein>
<dbReference type="InterPro" id="IPR013120">
    <property type="entry name" value="FAR_NAD-bd"/>
</dbReference>